<dbReference type="SUPFAM" id="SSF52540">
    <property type="entry name" value="P-loop containing nucleoside triphosphate hydrolases"/>
    <property type="match status" value="1"/>
</dbReference>
<dbReference type="InterPro" id="IPR008271">
    <property type="entry name" value="Ser/Thr_kinase_AS"/>
</dbReference>
<evidence type="ECO:0000256" key="2">
    <source>
        <dbReference type="ARBA" id="ARBA00012438"/>
    </source>
</evidence>
<dbReference type="InterPro" id="IPR003018">
    <property type="entry name" value="GAF"/>
</dbReference>
<dbReference type="Gene3D" id="3.30.565.10">
    <property type="entry name" value="Histidine kinase-like ATPase, C-terminal domain"/>
    <property type="match status" value="1"/>
</dbReference>
<dbReference type="InterPro" id="IPR029016">
    <property type="entry name" value="GAF-like_dom_sf"/>
</dbReference>
<dbReference type="Pfam" id="PF01590">
    <property type="entry name" value="GAF"/>
    <property type="match status" value="1"/>
</dbReference>
<dbReference type="PROSITE" id="PS00108">
    <property type="entry name" value="PROTEIN_KINASE_ST"/>
    <property type="match status" value="1"/>
</dbReference>
<dbReference type="PANTHER" id="PTHR43642:SF1">
    <property type="entry name" value="HYBRID SIGNAL TRANSDUCTION HISTIDINE KINASE G"/>
    <property type="match status" value="1"/>
</dbReference>
<dbReference type="Pfam" id="PF02518">
    <property type="entry name" value="HATPase_c"/>
    <property type="match status" value="1"/>
</dbReference>
<dbReference type="SMART" id="SM00065">
    <property type="entry name" value="GAF"/>
    <property type="match status" value="1"/>
</dbReference>
<dbReference type="PANTHER" id="PTHR43642">
    <property type="entry name" value="HYBRID SIGNAL TRANSDUCTION HISTIDINE KINASE G"/>
    <property type="match status" value="1"/>
</dbReference>
<keyword evidence="8" id="KW-1185">Reference proteome</keyword>
<dbReference type="InterPro" id="IPR053159">
    <property type="entry name" value="Hybrid_Histidine_Kinase"/>
</dbReference>
<dbReference type="SMART" id="SM00220">
    <property type="entry name" value="S_TKc"/>
    <property type="match status" value="1"/>
</dbReference>
<dbReference type="RefSeq" id="WP_237265816.1">
    <property type="nucleotide sequence ID" value="NZ_JBFQGM010000006.1"/>
</dbReference>
<feature type="domain" description="Protein kinase" evidence="5">
    <location>
        <begin position="19"/>
        <end position="288"/>
    </location>
</feature>
<dbReference type="Gene3D" id="1.10.287.130">
    <property type="match status" value="1"/>
</dbReference>
<dbReference type="SUPFAM" id="SSF55874">
    <property type="entry name" value="ATPase domain of HSP90 chaperone/DNA topoisomerase II/histidine kinase"/>
    <property type="match status" value="1"/>
</dbReference>
<accession>A0ABW8WNE9</accession>
<dbReference type="InterPro" id="IPR036890">
    <property type="entry name" value="HATPase_C_sf"/>
</dbReference>
<evidence type="ECO:0000256" key="1">
    <source>
        <dbReference type="ARBA" id="ARBA00000085"/>
    </source>
</evidence>
<comment type="caution">
    <text evidence="7">The sequence shown here is derived from an EMBL/GenBank/DDBJ whole genome shotgun (WGS) entry which is preliminary data.</text>
</comment>
<dbReference type="Gene3D" id="1.10.510.10">
    <property type="entry name" value="Transferase(Phosphotransferase) domain 1"/>
    <property type="match status" value="1"/>
</dbReference>
<dbReference type="PROSITE" id="PS50011">
    <property type="entry name" value="PROTEIN_KINASE_DOM"/>
    <property type="match status" value="1"/>
</dbReference>
<dbReference type="EC" id="2.7.13.3" evidence="2"/>
<feature type="domain" description="Histidine kinase" evidence="6">
    <location>
        <begin position="1587"/>
        <end position="1836"/>
    </location>
</feature>
<dbReference type="SMART" id="SM00387">
    <property type="entry name" value="HATPase_c"/>
    <property type="match status" value="1"/>
</dbReference>
<dbReference type="EMBL" id="JBFQGM010000006">
    <property type="protein sequence ID" value="MFL9462584.1"/>
    <property type="molecule type" value="Genomic_DNA"/>
</dbReference>
<comment type="catalytic activity">
    <reaction evidence="1">
        <text>ATP + protein L-histidine = ADP + protein N-phospho-L-histidine.</text>
        <dbReference type="EC" id="2.7.13.3"/>
    </reaction>
</comment>
<dbReference type="InterPro" id="IPR041664">
    <property type="entry name" value="AAA_16"/>
</dbReference>
<dbReference type="InterPro" id="IPR027417">
    <property type="entry name" value="P-loop_NTPase"/>
</dbReference>
<dbReference type="InterPro" id="IPR003594">
    <property type="entry name" value="HATPase_dom"/>
</dbReference>
<evidence type="ECO:0000259" key="5">
    <source>
        <dbReference type="PROSITE" id="PS50011"/>
    </source>
</evidence>
<dbReference type="Gene3D" id="3.30.450.40">
    <property type="match status" value="1"/>
</dbReference>
<gene>
    <name evidence="7" type="ORF">AB0759_18380</name>
</gene>
<organism evidence="7 8">
    <name type="scientific">Scytonema tolypothrichoides VB-61278_2</name>
    <dbReference type="NCBI Taxonomy" id="3232314"/>
    <lineage>
        <taxon>Bacteria</taxon>
        <taxon>Bacillati</taxon>
        <taxon>Cyanobacteriota</taxon>
        <taxon>Cyanophyceae</taxon>
        <taxon>Nostocales</taxon>
        <taxon>Scytonemataceae</taxon>
        <taxon>Scytonema</taxon>
    </lineage>
</organism>
<evidence type="ECO:0000313" key="8">
    <source>
        <dbReference type="Proteomes" id="UP001628874"/>
    </source>
</evidence>
<keyword evidence="3" id="KW-0418">Kinase</keyword>
<dbReference type="InterPro" id="IPR011009">
    <property type="entry name" value="Kinase-like_dom_sf"/>
</dbReference>
<keyword evidence="3" id="KW-0808">Transferase</keyword>
<evidence type="ECO:0000313" key="7">
    <source>
        <dbReference type="EMBL" id="MFL9462584.1"/>
    </source>
</evidence>
<sequence length="1836" mass="206760">MGRKKLDLIEAAMVNLTGYFISQQIYSGHKTVVYRGIREVDRQPVIIKRMRSEYPNFRELIQFRNQFVITKNLNLEGVIKTYSLERYKNSYVLVMEDFGGISLKDYVKNYVCDNQHPCYGGSVDEFLETAIQIVSALEGLYRSRIIHKDIKPANILIHPMTKQVKLIDFSIASLLPRETQTLTCPNVLEGTLAYLSPEQTGRMNRGIDYRSDFYSLGVTLFEMLTGQLPFASNDAMELIHAHIAQTPPLVHHIAPTISPTVSAIVNKLMAKNAEDRYQSAFGLRHDLEMCLESLKQTGKIGTFELAKRDICDRFLISEKLYGRDKEVKILLEAFARVARPQAKQLATDELTNTLSRISNIVMVAGFSGIGKTAVVNEIHKPIAKQQGYFIKGKYEQYKRDLPLSGFVQALQDLMGQILSESDAQLQVWKNKIISVLGENGQILIDVIPELEQIIGQQAPVLELSATAAQNRFNLLFQQFIQVFATVEHPLVIFLDDLQWADQASLKLIQLLITETRYVLTIGAYRDNEVSSTHPLMLTLQDVKTSIKTITLTPLSLSNINELIADTLSCSRPLAQPLAELVYQKTQGNPFFSNQFLKFLYDEGLMSFDYQLGTWECDLTGVKMLATNEDVVEFMVRQLQKLPLATQSLLQLAACIGNSFDLATLAIVCEQSLGETSADLWKALEEGLVIPITEVYKFYQNEGEYNQPLIADRSAQLTISDEPLANYKFLHDRVQQAAYSLIPQDQKQATHLKIGQLLLSKTPKSQQEEKIFEIVNQFNAGLELITLPNERENLASLNLVAGQKAKTATAYTNAYKHLTTAMQLLGNHSWETHYELTLILHQEAAEVAYLAGHFEQVTQLADIVLEKAAGVLDKVKVYEVKIMTLGAQNQPREAVYTALSVLKMLGQELPVNPKKSDLEQAQLELTVNLKEKSIEDLIHLPEMTDVTLLAVLRILSLIITYSYHAVPELLPLILLKQVNLSLQYGNAPLSAFAYLCYGLILGGIMEDIEQGYQYGKLALNLWAKFNAKEVKAKVIQTFYGMIGHWKNHPRQVLSPLLEAYSVALETGDLEFAAFSLQMHSYTSYCIGRELTLLESEMASYNHTIRQLKQEISLGCASVFRQIVLNLLGRTDNPCLLSGESFDEETILPLFQKSNNKLGFLFFYFSKLHLCYLFGEYQQALEYAALVEDYFNTSTGQIVTVLIYFYDSLSRLAIYPQTPEQEQQMILEKVRINQEKLQKWAHHAPMNYLHKFYLVEAERHRVLKQKSEAIEMYDLAISLAQENEYLNEEALARELAARFYLEWGKQRVAQDYMTHAYYCYARWSANAKVSDLEKRYPHLLDSILQPDTNLLNSSDTLTVSGGTTSLIPSSSSSVSEQLDLTSVIEASQTLASEIELDKLLDKLMQVVMENAGAKKCALMLPHGNNLVVEALATFSGSPIILQSIPVESCLEVPLHLINYVKNTLKTLVIDDAVAENSFVSDPYLNQYKPKSLLCTPVLNQGKLIGILYLENSLTTGAFTSERLQVLNLLISQAAISLENARLYQKSQDLYLQMQSYAEQLEHSLSDLQQMQLQLIQNEKMSALGNLVAGVAHEINNPVGFIASNLQPTQEYLRDLFHLIDLYQEKFPHPGAEILAQLEAIDLEYLREDFPKLIDSLKLGTDRIRHISTSLRIFSRADTDTKVPFNIHDGLECTLLILKHRLKANGNRPEIQILKEYGELPLVKCFPGQLNQVFMNLLANAIDAIEDLSVAKTACIRIQTQYISENKSVLIGIKDNGVGIPEELKTKIFDHLFTTKAVGKGTGLGLSIAHQIVVQKHQGVLEVHSVPGQGSEFLIALPV</sequence>
<dbReference type="Proteomes" id="UP001628874">
    <property type="component" value="Unassembled WGS sequence"/>
</dbReference>
<dbReference type="InterPro" id="IPR005467">
    <property type="entry name" value="His_kinase_dom"/>
</dbReference>
<dbReference type="CDD" id="cd14014">
    <property type="entry name" value="STKc_PknB_like"/>
    <property type="match status" value="1"/>
</dbReference>
<dbReference type="PROSITE" id="PS50109">
    <property type="entry name" value="HIS_KIN"/>
    <property type="match status" value="1"/>
</dbReference>
<reference evidence="7 8" key="1">
    <citation type="submission" date="2024-07" db="EMBL/GenBank/DDBJ databases">
        <authorList>
            <person name="Tripathy S."/>
        </authorList>
    </citation>
    <scope>NUCLEOTIDE SEQUENCE [LARGE SCALE GENOMIC DNA]</scope>
    <source>
        <strain evidence="7 8">VB-61278_2</strain>
    </source>
</reference>
<dbReference type="InterPro" id="IPR000719">
    <property type="entry name" value="Prot_kinase_dom"/>
</dbReference>
<proteinExistence type="predicted"/>
<dbReference type="PRINTS" id="PR00344">
    <property type="entry name" value="BCTRLSENSOR"/>
</dbReference>
<dbReference type="Gene3D" id="3.30.200.20">
    <property type="entry name" value="Phosphorylase Kinase, domain 1"/>
    <property type="match status" value="1"/>
</dbReference>
<evidence type="ECO:0000259" key="6">
    <source>
        <dbReference type="PROSITE" id="PS50109"/>
    </source>
</evidence>
<dbReference type="Gene3D" id="3.40.50.300">
    <property type="entry name" value="P-loop containing nucleotide triphosphate hydrolases"/>
    <property type="match status" value="1"/>
</dbReference>
<evidence type="ECO:0000256" key="4">
    <source>
        <dbReference type="ARBA" id="ARBA00023012"/>
    </source>
</evidence>
<evidence type="ECO:0000256" key="3">
    <source>
        <dbReference type="ARBA" id="ARBA00022777"/>
    </source>
</evidence>
<dbReference type="Pfam" id="PF13191">
    <property type="entry name" value="AAA_16"/>
    <property type="match status" value="1"/>
</dbReference>
<protein>
    <recommendedName>
        <fullName evidence="2">histidine kinase</fullName>
        <ecNumber evidence="2">2.7.13.3</ecNumber>
    </recommendedName>
</protein>
<dbReference type="SUPFAM" id="SSF55781">
    <property type="entry name" value="GAF domain-like"/>
    <property type="match status" value="1"/>
</dbReference>
<dbReference type="Pfam" id="PF00069">
    <property type="entry name" value="Pkinase"/>
    <property type="match status" value="1"/>
</dbReference>
<name>A0ABW8WNE9_9CYAN</name>
<keyword evidence="4" id="KW-0902">Two-component regulatory system</keyword>
<dbReference type="InterPro" id="IPR004358">
    <property type="entry name" value="Sig_transdc_His_kin-like_C"/>
</dbReference>
<dbReference type="SUPFAM" id="SSF56112">
    <property type="entry name" value="Protein kinase-like (PK-like)"/>
    <property type="match status" value="1"/>
</dbReference>